<evidence type="ECO:0000256" key="3">
    <source>
        <dbReference type="SAM" id="SignalP"/>
    </source>
</evidence>
<protein>
    <submittedName>
        <fullName evidence="5">D-mannose binding lectin</fullName>
    </submittedName>
</protein>
<dbReference type="Gene3D" id="2.90.10.10">
    <property type="entry name" value="Bulb-type lectin domain"/>
    <property type="match status" value="6"/>
</dbReference>
<feature type="domain" description="Bulb-type lectin" evidence="4">
    <location>
        <begin position="275"/>
        <end position="382"/>
    </location>
</feature>
<dbReference type="GO" id="GO:0030246">
    <property type="term" value="F:carbohydrate binding"/>
    <property type="evidence" value="ECO:0007669"/>
    <property type="project" value="UniProtKB-KW"/>
</dbReference>
<feature type="domain" description="Bulb-type lectin" evidence="4">
    <location>
        <begin position="44"/>
        <end position="151"/>
    </location>
</feature>
<evidence type="ECO:0000313" key="6">
    <source>
        <dbReference type="Proteomes" id="UP000076717"/>
    </source>
</evidence>
<comment type="caution">
    <text evidence="5">The sequence shown here is derived from an EMBL/GenBank/DDBJ whole genome shotgun (WGS) entry which is preliminary data.</text>
</comment>
<dbReference type="PROSITE" id="PS51318">
    <property type="entry name" value="TAT"/>
    <property type="match status" value="1"/>
</dbReference>
<dbReference type="Proteomes" id="UP000076717">
    <property type="component" value="Unassembled WGS sequence"/>
</dbReference>
<dbReference type="InterPro" id="IPR036426">
    <property type="entry name" value="Bulb-type_lectin_dom_sf"/>
</dbReference>
<evidence type="ECO:0000313" key="5">
    <source>
        <dbReference type="EMBL" id="KZX20757.1"/>
    </source>
</evidence>
<organism evidence="5 6">
    <name type="scientific">Rathayibacter tanaceti</name>
    <dbReference type="NCBI Taxonomy" id="1671680"/>
    <lineage>
        <taxon>Bacteria</taxon>
        <taxon>Bacillati</taxon>
        <taxon>Actinomycetota</taxon>
        <taxon>Actinomycetes</taxon>
        <taxon>Micrococcales</taxon>
        <taxon>Microbacteriaceae</taxon>
        <taxon>Rathayibacter</taxon>
    </lineage>
</organism>
<name>A0A162J1B7_9MICO</name>
<dbReference type="InterPro" id="IPR051343">
    <property type="entry name" value="G-type_lectin_kinases/EP1-like"/>
</dbReference>
<feature type="signal peptide" evidence="3">
    <location>
        <begin position="1"/>
        <end position="25"/>
    </location>
</feature>
<gene>
    <name evidence="5" type="ORF">ACH61_02114</name>
</gene>
<dbReference type="PANTHER" id="PTHR47976:SF115">
    <property type="entry name" value="RECEPTOR-LIKE SERINE_THREONINE-PROTEIN KINASE"/>
    <property type="match status" value="1"/>
</dbReference>
<evidence type="ECO:0000256" key="1">
    <source>
        <dbReference type="ARBA" id="ARBA00022729"/>
    </source>
</evidence>
<feature type="chain" id="PRO_5007835633" evidence="3">
    <location>
        <begin position="26"/>
        <end position="481"/>
    </location>
</feature>
<dbReference type="AlphaFoldDB" id="A0A162J1B7"/>
<dbReference type="EMBL" id="LIIN01000074">
    <property type="protein sequence ID" value="KZX20757.1"/>
    <property type="molecule type" value="Genomic_DNA"/>
</dbReference>
<dbReference type="SUPFAM" id="SSF51110">
    <property type="entry name" value="alpha-D-mannose-specific plant lectins"/>
    <property type="match status" value="3"/>
</dbReference>
<proteinExistence type="predicted"/>
<dbReference type="RefSeq" id="WP_236713623.1">
    <property type="nucleotide sequence ID" value="NZ_LIIN01000074.1"/>
</dbReference>
<reference evidence="5 6" key="1">
    <citation type="submission" date="2015-08" db="EMBL/GenBank/DDBJ databases">
        <title>Draft Genome Sequence of Rathayibacter sp. Strain VKM Ac-2596 Isolated from Leaf Gall Induced by Plant-Parasitic Nematodes.</title>
        <authorList>
            <person name="Vasilenko O.V."/>
            <person name="Starodumova I.P."/>
            <person name="Tarlachkov S.V."/>
            <person name="Dorofeeva L.V."/>
            <person name="Evtushenko L.I."/>
        </authorList>
    </citation>
    <scope>NUCLEOTIDE SEQUENCE [LARGE SCALE GENOMIC DNA]</scope>
    <source>
        <strain evidence="5 6">VKM Ac-2596</strain>
    </source>
</reference>
<sequence>MPQSPTRRLAAITLACLLASGGAAAFAPAASALPAATAEALAAQNVLSGGGALLAGQQLTSSNGRARAAMQGDGNFVVYIDGSARWSSVTSGGGNRLEMQPDGNAVVYAPGGGSRWASNTQGNPGARMVMQDDGNLVVYASSGRPLWSSSTSIAPVVRDVLVGGTELRRGQQLTSTDGGSRAALQGDGNFVVSSGGAVRWSAGTQGAGERLAVQTDGNAVVYSASGRALWQSGTAGNPGARLVMQNDGNLVVYSASGRALWSSYTPPAPPAPTFGDTLFGANRLTADQRLRSTDGRSEAAMQGDGNFVVYSGGGVRWSAGTSGGGNRLEMQADGNAVVYAPSGRVLWQSGTGNNSGSRMVMQNDGNLVIYSPQNRALWQSNRPAPTPPGNPGDSKNCDDFGSQAEAQPGSTPTTPPTETLHGWTTTMTGSPARRTDRTRRPASPSREAGLRRSRSDGEGRSYPSARTPAAGSMTPSISEMR</sequence>
<feature type="region of interest" description="Disordered" evidence="2">
    <location>
        <begin position="378"/>
        <end position="481"/>
    </location>
</feature>
<feature type="domain" description="Bulb-type lectin" evidence="4">
    <location>
        <begin position="158"/>
        <end position="265"/>
    </location>
</feature>
<dbReference type="PATRIC" id="fig|1671680.3.peg.2253"/>
<dbReference type="PANTHER" id="PTHR47976">
    <property type="entry name" value="G-TYPE LECTIN S-RECEPTOR-LIKE SERINE/THREONINE-PROTEIN KINASE SD2-5"/>
    <property type="match status" value="1"/>
</dbReference>
<feature type="compositionally biased region" description="Basic and acidic residues" evidence="2">
    <location>
        <begin position="448"/>
        <end position="459"/>
    </location>
</feature>
<dbReference type="PROSITE" id="PS50927">
    <property type="entry name" value="BULB_LECTIN"/>
    <property type="match status" value="3"/>
</dbReference>
<dbReference type="InterPro" id="IPR006311">
    <property type="entry name" value="TAT_signal"/>
</dbReference>
<keyword evidence="1 3" id="KW-0732">Signal</keyword>
<dbReference type="CDD" id="cd00028">
    <property type="entry name" value="B_lectin"/>
    <property type="match status" value="1"/>
</dbReference>
<keyword evidence="6" id="KW-1185">Reference proteome</keyword>
<dbReference type="InterPro" id="IPR001480">
    <property type="entry name" value="Bulb-type_lectin_dom"/>
</dbReference>
<evidence type="ECO:0000256" key="2">
    <source>
        <dbReference type="SAM" id="MobiDB-lite"/>
    </source>
</evidence>
<accession>A0A162J1B7</accession>
<dbReference type="SMART" id="SM00108">
    <property type="entry name" value="B_lectin"/>
    <property type="match status" value="3"/>
</dbReference>
<evidence type="ECO:0000259" key="4">
    <source>
        <dbReference type="PROSITE" id="PS50927"/>
    </source>
</evidence>
<keyword evidence="5" id="KW-0430">Lectin</keyword>